<dbReference type="RefSeq" id="WP_204918349.1">
    <property type="nucleotide sequence ID" value="NZ_BAAAQP010000003.1"/>
</dbReference>
<organism evidence="2 3">
    <name type="scientific">Microlunatus panaciterrae</name>
    <dbReference type="NCBI Taxonomy" id="400768"/>
    <lineage>
        <taxon>Bacteria</taxon>
        <taxon>Bacillati</taxon>
        <taxon>Actinomycetota</taxon>
        <taxon>Actinomycetes</taxon>
        <taxon>Propionibacteriales</taxon>
        <taxon>Propionibacteriaceae</taxon>
        <taxon>Microlunatus</taxon>
    </lineage>
</organism>
<name>A0ABS2RKJ8_9ACTN</name>
<dbReference type="EMBL" id="JAFBCF010000001">
    <property type="protein sequence ID" value="MBM7799530.1"/>
    <property type="molecule type" value="Genomic_DNA"/>
</dbReference>
<reference evidence="2 3" key="1">
    <citation type="submission" date="2021-01" db="EMBL/GenBank/DDBJ databases">
        <title>Sequencing the genomes of 1000 actinobacteria strains.</title>
        <authorList>
            <person name="Klenk H.-P."/>
        </authorList>
    </citation>
    <scope>NUCLEOTIDE SEQUENCE [LARGE SCALE GENOMIC DNA]</scope>
    <source>
        <strain evidence="2 3">DSM 18662</strain>
    </source>
</reference>
<feature type="compositionally biased region" description="Basic and acidic residues" evidence="1">
    <location>
        <begin position="7"/>
        <end position="21"/>
    </location>
</feature>
<protein>
    <submittedName>
        <fullName evidence="2">Uncharacterized protein</fullName>
    </submittedName>
</protein>
<accession>A0ABS2RKJ8</accession>
<proteinExistence type="predicted"/>
<gene>
    <name evidence="2" type="ORF">JOE57_002451</name>
</gene>
<dbReference type="Proteomes" id="UP000704762">
    <property type="component" value="Unassembled WGS sequence"/>
</dbReference>
<sequence length="120" mass="13227">MQRMRINHREDDLENHDRGLDYDLPTDPAARCTQNKIATSQLALPESTCREVYATSGYAHSLTNLDQTSSSGTWCSATATTSRCPPSPATVRRIRAELRLCRLTGPGRGPSLADHPWESG</sequence>
<keyword evidence="3" id="KW-1185">Reference proteome</keyword>
<evidence type="ECO:0000313" key="3">
    <source>
        <dbReference type="Proteomes" id="UP000704762"/>
    </source>
</evidence>
<comment type="caution">
    <text evidence="2">The sequence shown here is derived from an EMBL/GenBank/DDBJ whole genome shotgun (WGS) entry which is preliminary data.</text>
</comment>
<feature type="region of interest" description="Disordered" evidence="1">
    <location>
        <begin position="1"/>
        <end position="22"/>
    </location>
</feature>
<evidence type="ECO:0000256" key="1">
    <source>
        <dbReference type="SAM" id="MobiDB-lite"/>
    </source>
</evidence>
<evidence type="ECO:0000313" key="2">
    <source>
        <dbReference type="EMBL" id="MBM7799530.1"/>
    </source>
</evidence>